<dbReference type="GO" id="GO:0003677">
    <property type="term" value="F:DNA binding"/>
    <property type="evidence" value="ECO:0007669"/>
    <property type="project" value="UniProtKB-UniRule"/>
</dbReference>
<feature type="domain" description="OmpR/PhoB-type" evidence="4">
    <location>
        <begin position="1"/>
        <end position="104"/>
    </location>
</feature>
<dbReference type="PANTHER" id="PTHR47691">
    <property type="entry name" value="REGULATOR-RELATED"/>
    <property type="match status" value="1"/>
</dbReference>
<organism evidence="5 6">
    <name type="scientific">Actinoplanes aureus</name>
    <dbReference type="NCBI Taxonomy" id="2792083"/>
    <lineage>
        <taxon>Bacteria</taxon>
        <taxon>Bacillati</taxon>
        <taxon>Actinomycetota</taxon>
        <taxon>Actinomycetes</taxon>
        <taxon>Micromonosporales</taxon>
        <taxon>Micromonosporaceae</taxon>
        <taxon>Actinoplanes</taxon>
    </lineage>
</organism>
<dbReference type="InterPro" id="IPR005158">
    <property type="entry name" value="BTAD"/>
</dbReference>
<feature type="DNA-binding region" description="OmpR/PhoB-type" evidence="3">
    <location>
        <begin position="1"/>
        <end position="104"/>
    </location>
</feature>
<dbReference type="PANTHER" id="PTHR47691:SF3">
    <property type="entry name" value="HTH-TYPE TRANSCRIPTIONAL REGULATOR RV0890C-RELATED"/>
    <property type="match status" value="1"/>
</dbReference>
<dbReference type="Proteomes" id="UP000598146">
    <property type="component" value="Unassembled WGS sequence"/>
</dbReference>
<dbReference type="Gene3D" id="1.10.10.10">
    <property type="entry name" value="Winged helix-like DNA-binding domain superfamily/Winged helix DNA-binding domain"/>
    <property type="match status" value="1"/>
</dbReference>
<gene>
    <name evidence="5" type="ORF">I4J89_31940</name>
</gene>
<dbReference type="AlphaFoldDB" id="A0A931FZV4"/>
<dbReference type="GO" id="GO:0000160">
    <property type="term" value="P:phosphorelay signal transduction system"/>
    <property type="evidence" value="ECO:0007669"/>
    <property type="project" value="InterPro"/>
</dbReference>
<comment type="similarity">
    <text evidence="1">Belongs to the AfsR/DnrI/RedD regulatory family.</text>
</comment>
<dbReference type="GO" id="GO:0006355">
    <property type="term" value="P:regulation of DNA-templated transcription"/>
    <property type="evidence" value="ECO:0007669"/>
    <property type="project" value="InterPro"/>
</dbReference>
<name>A0A931FZV4_9ACTN</name>
<dbReference type="SUPFAM" id="SSF48452">
    <property type="entry name" value="TPR-like"/>
    <property type="match status" value="2"/>
</dbReference>
<dbReference type="CDD" id="cd15831">
    <property type="entry name" value="BTAD"/>
    <property type="match status" value="1"/>
</dbReference>
<dbReference type="InterPro" id="IPR016032">
    <property type="entry name" value="Sig_transdc_resp-reg_C-effctor"/>
</dbReference>
<evidence type="ECO:0000256" key="2">
    <source>
        <dbReference type="ARBA" id="ARBA00023125"/>
    </source>
</evidence>
<dbReference type="PROSITE" id="PS51755">
    <property type="entry name" value="OMPR_PHOB"/>
    <property type="match status" value="1"/>
</dbReference>
<dbReference type="InterPro" id="IPR036388">
    <property type="entry name" value="WH-like_DNA-bd_sf"/>
</dbReference>
<dbReference type="SMART" id="SM00862">
    <property type="entry name" value="Trans_reg_C"/>
    <property type="match status" value="1"/>
</dbReference>
<dbReference type="Gene3D" id="3.40.50.300">
    <property type="entry name" value="P-loop containing nucleotide triphosphate hydrolases"/>
    <property type="match status" value="1"/>
</dbReference>
<dbReference type="PRINTS" id="PR00364">
    <property type="entry name" value="DISEASERSIST"/>
</dbReference>
<evidence type="ECO:0000256" key="1">
    <source>
        <dbReference type="ARBA" id="ARBA00005820"/>
    </source>
</evidence>
<dbReference type="SUPFAM" id="SSF46894">
    <property type="entry name" value="C-terminal effector domain of the bipartite response regulators"/>
    <property type="match status" value="1"/>
</dbReference>
<dbReference type="InterPro" id="IPR027417">
    <property type="entry name" value="P-loop_NTPase"/>
</dbReference>
<comment type="caution">
    <text evidence="5">The sequence shown here is derived from an EMBL/GenBank/DDBJ whole genome shotgun (WGS) entry which is preliminary data.</text>
</comment>
<evidence type="ECO:0000259" key="4">
    <source>
        <dbReference type="PROSITE" id="PS51755"/>
    </source>
</evidence>
<evidence type="ECO:0000256" key="3">
    <source>
        <dbReference type="PROSITE-ProRule" id="PRU01091"/>
    </source>
</evidence>
<dbReference type="RefSeq" id="WP_196417846.1">
    <property type="nucleotide sequence ID" value="NZ_JADQTO010000018.1"/>
</dbReference>
<proteinExistence type="inferred from homology"/>
<dbReference type="InterPro" id="IPR001867">
    <property type="entry name" value="OmpR/PhoB-type_DNA-bd"/>
</dbReference>
<protein>
    <submittedName>
        <fullName evidence="5">AfsR family transcriptional regulator</fullName>
    </submittedName>
</protein>
<dbReference type="SUPFAM" id="SSF52540">
    <property type="entry name" value="P-loop containing nucleoside triphosphate hydrolases"/>
    <property type="match status" value="1"/>
</dbReference>
<dbReference type="SMART" id="SM01043">
    <property type="entry name" value="BTAD"/>
    <property type="match status" value="1"/>
</dbReference>
<dbReference type="Pfam" id="PF03704">
    <property type="entry name" value="BTAD"/>
    <property type="match status" value="1"/>
</dbReference>
<keyword evidence="2 3" id="KW-0238">DNA-binding</keyword>
<evidence type="ECO:0000313" key="5">
    <source>
        <dbReference type="EMBL" id="MBG0566068.1"/>
    </source>
</evidence>
<reference evidence="5" key="1">
    <citation type="submission" date="2020-11" db="EMBL/GenBank/DDBJ databases">
        <title>Isolation and identification of active actinomycetes.</title>
        <authorList>
            <person name="Sun X."/>
        </authorList>
    </citation>
    <scope>NUCLEOTIDE SEQUENCE</scope>
    <source>
        <strain evidence="5">NEAU-A11</strain>
    </source>
</reference>
<evidence type="ECO:0000313" key="6">
    <source>
        <dbReference type="Proteomes" id="UP000598146"/>
    </source>
</evidence>
<keyword evidence="6" id="KW-1185">Reference proteome</keyword>
<dbReference type="EMBL" id="JADQTO010000018">
    <property type="protein sequence ID" value="MBG0566068.1"/>
    <property type="molecule type" value="Genomic_DNA"/>
</dbReference>
<sequence>MTPAGIELSVGVLGTLVVRAGGQEQVLGGPSGRIVVQRLIVAGGDVVAVDTLIDDVWAGAAPPTAVATLHGYVSRLRRVLEPGRRPRDAAQVLVRLGSGYALRLPDGVLDSERFARLAQQGSDRLAGGDPEGALEVLDRALALWRGPAYADCADRAFAQPEVNRLTELRVSATENQLAAMAELGRHDAAAAALEAYTKAHPLRERGWELLALTLYRQGRQGDALAALRTARQHLSEELGVDPGPGIVALQAAILGQDPALLPAARPTAAGPRGNLPARRSSLVGRTDELRTVDRLLRRHRLVTLLGPGGMGKTRLAVELARSRDDSDGPWLVELAGLHDAALLAETVAKAVGVTAGDVATLAGVLRERRTLVVLDNCEHLVEHVAPFVEELLGACPDLRVLATSREALDAEGEHAYEVPPLAADDAVRLFVERAGAVVPDFSPEAGERPVLDRLCADLDGMPLPIELAAGQCKVLSLGEMVGLIDDRFTLLRGGRRANTRHATMRSAVEWSYDLLTADEREVFQALAIFEGGFQLDAAGQVSGRADIVVQLSSLVAKSMVTVVGGDPRRYRMLETLRQYAAERTEPARRARLIERHVAWVRSLSEATAGALLGAEWTGRLNDESANIRAALDNAGDPAAVLHIATGFYWFWYREGHVAEGLRYLEPGLAYWAGEDRPDAPDHGVRARAALGLALLYYLAGSLDRVGESLQRAGEHAALSGSGVVQGQVLATVSYFEARSAQVPAAREHAGQALLLARAFGRIDLEAEVLMVLGEVERQDGHLDEAADRLREAQARAEACGYAWVTVSSQWIHAKVEIARCRWEPAQDLLLRSVEGCYAGSDTTSWLVGIATLSHVLHERGRTPDAAELAGIVQWQGSRVGFSPYAMDPELAAYRERLHAALTPVELAAAGELAYGMSRAEVMDRVRKLAAG</sequence>
<dbReference type="Gene3D" id="1.25.40.10">
    <property type="entry name" value="Tetratricopeptide repeat domain"/>
    <property type="match status" value="2"/>
</dbReference>
<dbReference type="InterPro" id="IPR011990">
    <property type="entry name" value="TPR-like_helical_dom_sf"/>
</dbReference>
<accession>A0A931FZV4</accession>